<organism evidence="2 3">
    <name type="scientific">Streptomyces viridochromogenes (strain DSM 40736 / JCM 4977 / BCRC 1201 / Tue 494)</name>
    <dbReference type="NCBI Taxonomy" id="591159"/>
    <lineage>
        <taxon>Bacteria</taxon>
        <taxon>Bacillati</taxon>
        <taxon>Actinomycetota</taxon>
        <taxon>Actinomycetes</taxon>
        <taxon>Kitasatosporales</taxon>
        <taxon>Streptomycetaceae</taxon>
        <taxon>Streptomyces</taxon>
    </lineage>
</organism>
<dbReference type="OrthoDB" id="4326068at2"/>
<keyword evidence="1" id="KW-0732">Signal</keyword>
<dbReference type="EMBL" id="GG657757">
    <property type="protein sequence ID" value="EFL30296.1"/>
    <property type="molecule type" value="Genomic_DNA"/>
</dbReference>
<dbReference type="Proteomes" id="UP000004184">
    <property type="component" value="Unassembled WGS sequence"/>
</dbReference>
<feature type="signal peptide" evidence="1">
    <location>
        <begin position="1"/>
        <end position="29"/>
    </location>
</feature>
<dbReference type="eggNOG" id="ENOG50321C1">
    <property type="taxonomic scope" value="Bacteria"/>
</dbReference>
<dbReference type="STRING" id="591159.SSQG_00814"/>
<name>D9XC65_STRVT</name>
<feature type="chain" id="PRO_5003132067" evidence="1">
    <location>
        <begin position="30"/>
        <end position="143"/>
    </location>
</feature>
<gene>
    <name evidence="2" type="ORF">SSQG_00814</name>
</gene>
<proteinExistence type="predicted"/>
<dbReference type="RefSeq" id="WP_003988411.1">
    <property type="nucleotide sequence ID" value="NZ_GG657757.1"/>
</dbReference>
<evidence type="ECO:0000313" key="2">
    <source>
        <dbReference type="EMBL" id="EFL30296.1"/>
    </source>
</evidence>
<sequence>MKARVMSSLALPAALATAGLLNSAEAAYAAALGSDTLTASAPYTHQEQQIGGGAVLTSGDGHPCTPIGNVTVTDYGHCCTPIGNITVTEYGHCCTPIGNMTVTDYGHCCTPVGNVTICDYGHHQEHGHGHHDHVPGRPQLLSS</sequence>
<keyword evidence="3" id="KW-1185">Reference proteome</keyword>
<dbReference type="HOGENOM" id="CLU_1805153_0_0_11"/>
<dbReference type="AlphaFoldDB" id="D9XC65"/>
<evidence type="ECO:0000313" key="3">
    <source>
        <dbReference type="Proteomes" id="UP000004184"/>
    </source>
</evidence>
<evidence type="ECO:0000256" key="1">
    <source>
        <dbReference type="SAM" id="SignalP"/>
    </source>
</evidence>
<accession>D9XC65</accession>
<protein>
    <submittedName>
        <fullName evidence="2">Predicted protein</fullName>
    </submittedName>
</protein>
<reference evidence="3" key="1">
    <citation type="submission" date="2009-02" db="EMBL/GenBank/DDBJ databases">
        <title>Annotation of Streptomyces viridochromogenes strain DSM 40736.</title>
        <authorList>
            <consortium name="The Broad Institute Genome Sequencing Platform"/>
            <consortium name="Broad Institute Microbial Sequencing Center"/>
            <person name="Fischbach M."/>
            <person name="Godfrey P."/>
            <person name="Ward D."/>
            <person name="Young S."/>
            <person name="Zeng Q."/>
            <person name="Koehrsen M."/>
            <person name="Alvarado L."/>
            <person name="Berlin A.M."/>
            <person name="Bochicchio J."/>
            <person name="Borenstein D."/>
            <person name="Chapman S.B."/>
            <person name="Chen Z."/>
            <person name="Engels R."/>
            <person name="Freedman E."/>
            <person name="Gellesch M."/>
            <person name="Goldberg J."/>
            <person name="Griggs A."/>
            <person name="Gujja S."/>
            <person name="Heilman E.R."/>
            <person name="Heiman D.I."/>
            <person name="Hepburn T.A."/>
            <person name="Howarth C."/>
            <person name="Jen D."/>
            <person name="Larson L."/>
            <person name="Lewis B."/>
            <person name="Mehta T."/>
            <person name="Park D."/>
            <person name="Pearson M."/>
            <person name="Richards J."/>
            <person name="Roberts A."/>
            <person name="Saif S."/>
            <person name="Shea T.D."/>
            <person name="Shenoy N."/>
            <person name="Sisk P."/>
            <person name="Stolte C."/>
            <person name="Sykes S.N."/>
            <person name="Thomson T."/>
            <person name="Walk T."/>
            <person name="White J."/>
            <person name="Yandava C."/>
            <person name="Straight P."/>
            <person name="Clardy J."/>
            <person name="Hung D."/>
            <person name="Kolter R."/>
            <person name="Mekalanos J."/>
            <person name="Walker S."/>
            <person name="Walsh C.T."/>
            <person name="Wieland-Brown L.C."/>
            <person name="Haas B."/>
            <person name="Nusbaum C."/>
            <person name="Birren B."/>
        </authorList>
    </citation>
    <scope>NUCLEOTIDE SEQUENCE [LARGE SCALE GENOMIC DNA]</scope>
    <source>
        <strain evidence="3">DSM 40736 / JCM 4977 / BCRC 1201 / Tue 494</strain>
    </source>
</reference>